<comment type="caution">
    <text evidence="1">The sequence shown here is derived from an EMBL/GenBank/DDBJ whole genome shotgun (WGS) entry which is preliminary data.</text>
</comment>
<dbReference type="EMBL" id="CAJNOQ010007534">
    <property type="protein sequence ID" value="CAF1171560.1"/>
    <property type="molecule type" value="Genomic_DNA"/>
</dbReference>
<reference evidence="1" key="1">
    <citation type="submission" date="2021-02" db="EMBL/GenBank/DDBJ databases">
        <authorList>
            <person name="Nowell W R."/>
        </authorList>
    </citation>
    <scope>NUCLEOTIDE SEQUENCE</scope>
</reference>
<gene>
    <name evidence="1" type="ORF">GPM918_LOCUS22214</name>
    <name evidence="2" type="ORF">SRO942_LOCUS22210</name>
</gene>
<dbReference type="EMBL" id="CAJOBC010007533">
    <property type="protein sequence ID" value="CAF3935406.1"/>
    <property type="molecule type" value="Genomic_DNA"/>
</dbReference>
<sequence>MVRFVTCSSSKLYDWGKTDDELKFEAYEQLDSHDNDEEVSSAFNYNSYVKQTQKPIQNSNFYLITDIGSEHG</sequence>
<dbReference type="Proteomes" id="UP000681722">
    <property type="component" value="Unassembled WGS sequence"/>
</dbReference>
<evidence type="ECO:0000313" key="2">
    <source>
        <dbReference type="EMBL" id="CAF3935406.1"/>
    </source>
</evidence>
<organism evidence="1 3">
    <name type="scientific">Didymodactylos carnosus</name>
    <dbReference type="NCBI Taxonomy" id="1234261"/>
    <lineage>
        <taxon>Eukaryota</taxon>
        <taxon>Metazoa</taxon>
        <taxon>Spiralia</taxon>
        <taxon>Gnathifera</taxon>
        <taxon>Rotifera</taxon>
        <taxon>Eurotatoria</taxon>
        <taxon>Bdelloidea</taxon>
        <taxon>Philodinida</taxon>
        <taxon>Philodinidae</taxon>
        <taxon>Didymodactylos</taxon>
    </lineage>
</organism>
<dbReference type="AlphaFoldDB" id="A0A814U4R5"/>
<keyword evidence="3" id="KW-1185">Reference proteome</keyword>
<evidence type="ECO:0000313" key="1">
    <source>
        <dbReference type="EMBL" id="CAF1171560.1"/>
    </source>
</evidence>
<protein>
    <submittedName>
        <fullName evidence="1">Uncharacterized protein</fullName>
    </submittedName>
</protein>
<evidence type="ECO:0000313" key="3">
    <source>
        <dbReference type="Proteomes" id="UP000663829"/>
    </source>
</evidence>
<proteinExistence type="predicted"/>
<name>A0A814U4R5_9BILA</name>
<dbReference type="Proteomes" id="UP000663829">
    <property type="component" value="Unassembled WGS sequence"/>
</dbReference>
<accession>A0A814U4R5</accession>